<dbReference type="GO" id="GO:0030170">
    <property type="term" value="F:pyridoxal phosphate binding"/>
    <property type="evidence" value="ECO:0007669"/>
    <property type="project" value="InterPro"/>
</dbReference>
<dbReference type="SUPFAM" id="SSF53383">
    <property type="entry name" value="PLP-dependent transferases"/>
    <property type="match status" value="1"/>
</dbReference>
<dbReference type="Proteomes" id="UP000035009">
    <property type="component" value="Unassembled WGS sequence"/>
</dbReference>
<name>M3UHB4_GORML</name>
<dbReference type="InterPro" id="IPR015424">
    <property type="entry name" value="PyrdxlP-dep_Trfase"/>
</dbReference>
<gene>
    <name evidence="5" type="ORF">GM1_004_01700</name>
</gene>
<dbReference type="PANTHER" id="PTHR42885">
    <property type="entry name" value="HISTIDINOL-PHOSPHATE AMINOTRANSFERASE-RELATED"/>
    <property type="match status" value="1"/>
</dbReference>
<dbReference type="GO" id="GO:0008483">
    <property type="term" value="F:transaminase activity"/>
    <property type="evidence" value="ECO:0007669"/>
    <property type="project" value="UniProtKB-KW"/>
</dbReference>
<dbReference type="InterPro" id="IPR004839">
    <property type="entry name" value="Aminotransferase_I/II_large"/>
</dbReference>
<dbReference type="Gene3D" id="3.40.640.10">
    <property type="entry name" value="Type I PLP-dependent aspartate aminotransferase-like (Major domain)"/>
    <property type="match status" value="1"/>
</dbReference>
<dbReference type="EC" id="2.6.1.-" evidence="3"/>
<dbReference type="CDD" id="cd00609">
    <property type="entry name" value="AAT_like"/>
    <property type="match status" value="1"/>
</dbReference>
<dbReference type="RefSeq" id="WP_008376856.1">
    <property type="nucleotide sequence ID" value="NZ_BAOP01000004.1"/>
</dbReference>
<evidence type="ECO:0000256" key="3">
    <source>
        <dbReference type="RuleBase" id="RU000481"/>
    </source>
</evidence>
<dbReference type="eggNOG" id="COG0079">
    <property type="taxonomic scope" value="Bacteria"/>
</dbReference>
<comment type="caution">
    <text evidence="5">The sequence shown here is derived from an EMBL/GenBank/DDBJ whole genome shotgun (WGS) entry which is preliminary data.</text>
</comment>
<keyword evidence="3 5" id="KW-0032">Aminotransferase</keyword>
<reference evidence="5 6" key="1">
    <citation type="submission" date="2013-02" db="EMBL/GenBank/DDBJ databases">
        <title>Whole genome shotgun sequence of Gordonia malaquae NBRC 108250.</title>
        <authorList>
            <person name="Yoshida I."/>
            <person name="Hosoyama A."/>
            <person name="Tsuchikane K."/>
            <person name="Ando Y."/>
            <person name="Baba S."/>
            <person name="Ohji S."/>
            <person name="Hamada M."/>
            <person name="Tamura T."/>
            <person name="Yamazoe A."/>
            <person name="Yamazaki S."/>
            <person name="Fujita N."/>
        </authorList>
    </citation>
    <scope>NUCLEOTIDE SEQUENCE [LARGE SCALE GENOMIC DNA]</scope>
    <source>
        <strain evidence="5 6">NBRC 108250</strain>
    </source>
</reference>
<dbReference type="InterPro" id="IPR004838">
    <property type="entry name" value="NHTrfase_class1_PyrdxlP-BS"/>
</dbReference>
<evidence type="ECO:0000313" key="5">
    <source>
        <dbReference type="EMBL" id="GAC78725.1"/>
    </source>
</evidence>
<protein>
    <recommendedName>
        <fullName evidence="3">Aminotransferase</fullName>
        <ecNumber evidence="3">2.6.1.-</ecNumber>
    </recommendedName>
</protein>
<dbReference type="InterPro" id="IPR015422">
    <property type="entry name" value="PyrdxlP-dep_Trfase_small"/>
</dbReference>
<dbReference type="NCBIfam" id="NF005915">
    <property type="entry name" value="PRK07908.1"/>
    <property type="match status" value="1"/>
</dbReference>
<organism evidence="5 6">
    <name type="scientific">Gordonia malaquae NBRC 108250</name>
    <dbReference type="NCBI Taxonomy" id="1223542"/>
    <lineage>
        <taxon>Bacteria</taxon>
        <taxon>Bacillati</taxon>
        <taxon>Actinomycetota</taxon>
        <taxon>Actinomycetes</taxon>
        <taxon>Mycobacteriales</taxon>
        <taxon>Gordoniaceae</taxon>
        <taxon>Gordonia</taxon>
    </lineage>
</organism>
<dbReference type="STRING" id="410332.SAMN04488550_2850"/>
<evidence type="ECO:0000256" key="2">
    <source>
        <dbReference type="ARBA" id="ARBA00022898"/>
    </source>
</evidence>
<sequence>MIMTVDVPGLTAAAFGVGSSHDRLSDPNRHGDVDAGPGLIDFAVNVRPGPPPFIVEALTSRIADLAAYPSDADTEAATARAAALHGRDVRDVLLLGGAAEGFELVARLGFSHAALIQPSFTEPARVLVAAGTRVTHVTPPPPWRLSDAQVPEDADLVVVGNPTNPTSVLHPAADILALRRPGRTILVDEAFADLTLDGDSFEPESVAHLAGDDLIVVRSVTKTFGLAGLRAGYLLASPRTIDAMTVGRRHWPLGTLTLTALHACLGGAGQAYAHEQARIVAADRAHLVTRLGEIGLSPLAPPRAPYVLLSTPNALGLKDALTGRGFAVRSCANFVGLGSDHLRLAVRPAELTDGLIAAVQDVRDRPAEPGETRNR</sequence>
<evidence type="ECO:0000256" key="1">
    <source>
        <dbReference type="ARBA" id="ARBA00001933"/>
    </source>
</evidence>
<dbReference type="EMBL" id="BAOP01000004">
    <property type="protein sequence ID" value="GAC78725.1"/>
    <property type="molecule type" value="Genomic_DNA"/>
</dbReference>
<comment type="cofactor">
    <cofactor evidence="1 3">
        <name>pyridoxal 5'-phosphate</name>
        <dbReference type="ChEBI" id="CHEBI:597326"/>
    </cofactor>
</comment>
<dbReference type="AlphaFoldDB" id="M3UHB4"/>
<accession>M3UHB4</accession>
<evidence type="ECO:0000259" key="4">
    <source>
        <dbReference type="Pfam" id="PF00155"/>
    </source>
</evidence>
<keyword evidence="3 5" id="KW-0808">Transferase</keyword>
<keyword evidence="2" id="KW-0663">Pyridoxal phosphate</keyword>
<dbReference type="Pfam" id="PF00155">
    <property type="entry name" value="Aminotran_1_2"/>
    <property type="match status" value="1"/>
</dbReference>
<proteinExistence type="inferred from homology"/>
<keyword evidence="6" id="KW-1185">Reference proteome</keyword>
<comment type="similarity">
    <text evidence="3">Belongs to the class-I pyridoxal-phosphate-dependent aminotransferase family.</text>
</comment>
<dbReference type="PANTHER" id="PTHR42885:SF1">
    <property type="entry name" value="THREONINE-PHOSPHATE DECARBOXYLASE"/>
    <property type="match status" value="1"/>
</dbReference>
<dbReference type="Gene3D" id="3.90.1150.10">
    <property type="entry name" value="Aspartate Aminotransferase, domain 1"/>
    <property type="match status" value="1"/>
</dbReference>
<dbReference type="PROSITE" id="PS00105">
    <property type="entry name" value="AA_TRANSFER_CLASS_1"/>
    <property type="match status" value="1"/>
</dbReference>
<dbReference type="InterPro" id="IPR015421">
    <property type="entry name" value="PyrdxlP-dep_Trfase_major"/>
</dbReference>
<feature type="domain" description="Aminotransferase class I/classII large" evidence="4">
    <location>
        <begin position="39"/>
        <end position="352"/>
    </location>
</feature>
<evidence type="ECO:0000313" key="6">
    <source>
        <dbReference type="Proteomes" id="UP000035009"/>
    </source>
</evidence>